<gene>
    <name evidence="2" type="ORF">EDS130_LOCUS44745</name>
    <name evidence="1" type="ORF">XAT740_LOCUS39307</name>
</gene>
<organism evidence="2 4">
    <name type="scientific">Adineta ricciae</name>
    <name type="common">Rotifer</name>
    <dbReference type="NCBI Taxonomy" id="249248"/>
    <lineage>
        <taxon>Eukaryota</taxon>
        <taxon>Metazoa</taxon>
        <taxon>Spiralia</taxon>
        <taxon>Gnathifera</taxon>
        <taxon>Rotifera</taxon>
        <taxon>Eurotatoria</taxon>
        <taxon>Bdelloidea</taxon>
        <taxon>Adinetida</taxon>
        <taxon>Adinetidae</taxon>
        <taxon>Adineta</taxon>
    </lineage>
</organism>
<evidence type="ECO:0000313" key="3">
    <source>
        <dbReference type="Proteomes" id="UP000663828"/>
    </source>
</evidence>
<dbReference type="Proteomes" id="UP000663852">
    <property type="component" value="Unassembled WGS sequence"/>
</dbReference>
<proteinExistence type="predicted"/>
<dbReference type="EMBL" id="CAJNOJ010000914">
    <property type="protein sequence ID" value="CAF1533256.1"/>
    <property type="molecule type" value="Genomic_DNA"/>
</dbReference>
<reference evidence="2" key="1">
    <citation type="submission" date="2021-02" db="EMBL/GenBank/DDBJ databases">
        <authorList>
            <person name="Nowell W R."/>
        </authorList>
    </citation>
    <scope>NUCLEOTIDE SEQUENCE</scope>
</reference>
<name>A0A815VKL8_ADIRI</name>
<comment type="caution">
    <text evidence="2">The sequence shown here is derived from an EMBL/GenBank/DDBJ whole genome shotgun (WGS) entry which is preliminary data.</text>
</comment>
<dbReference type="EMBL" id="CAJNOR010004340">
    <property type="protein sequence ID" value="CAF1494909.1"/>
    <property type="molecule type" value="Genomic_DNA"/>
</dbReference>
<dbReference type="Proteomes" id="UP000663828">
    <property type="component" value="Unassembled WGS sequence"/>
</dbReference>
<keyword evidence="3" id="KW-1185">Reference proteome</keyword>
<evidence type="ECO:0000313" key="4">
    <source>
        <dbReference type="Proteomes" id="UP000663852"/>
    </source>
</evidence>
<protein>
    <submittedName>
        <fullName evidence="2">Uncharacterized protein</fullName>
    </submittedName>
</protein>
<sequence length="103" mass="11849">MQTCRFSYLHRTTLQPITALGVERSWEDLKQEFNYRGSAYSGATCYKTISKQGPDLFAVVNNRMVLYYENEQWHCYKTATDIQIGAMDMSNVNSNHVGIQAQN</sequence>
<accession>A0A815VKL8</accession>
<evidence type="ECO:0000313" key="2">
    <source>
        <dbReference type="EMBL" id="CAF1533256.1"/>
    </source>
</evidence>
<evidence type="ECO:0000313" key="1">
    <source>
        <dbReference type="EMBL" id="CAF1494909.1"/>
    </source>
</evidence>
<dbReference type="AlphaFoldDB" id="A0A815VKL8"/>